<protein>
    <submittedName>
        <fullName evidence="1">Uncharacterized protein</fullName>
    </submittedName>
</protein>
<accession>A0ACC2U1F7</accession>
<keyword evidence="2" id="KW-1185">Reference proteome</keyword>
<dbReference type="EMBL" id="QTSX02001518">
    <property type="protein sequence ID" value="KAJ9080844.1"/>
    <property type="molecule type" value="Genomic_DNA"/>
</dbReference>
<organism evidence="1 2">
    <name type="scientific">Entomophthora muscae</name>
    <dbReference type="NCBI Taxonomy" id="34485"/>
    <lineage>
        <taxon>Eukaryota</taxon>
        <taxon>Fungi</taxon>
        <taxon>Fungi incertae sedis</taxon>
        <taxon>Zoopagomycota</taxon>
        <taxon>Entomophthoromycotina</taxon>
        <taxon>Entomophthoromycetes</taxon>
        <taxon>Entomophthorales</taxon>
        <taxon>Entomophthoraceae</taxon>
        <taxon>Entomophthora</taxon>
    </lineage>
</organism>
<proteinExistence type="predicted"/>
<sequence length="177" mass="19930">MYLTRYAKPAGLPHHGPVSALGGNGSLPEFYFGEDVETFLLDVEDHTAIYTEKQKIILLLNSLCQNSFDTILPCLSQGYSYDYMKRVVLCKLFYSQDQAKSRPNKIFETVAQPKDCHLEASNLANINLETPTSTDKPISEKLFPIRAGDCFKDEKVSEDDEASQEEKVVELLISQVE</sequence>
<gene>
    <name evidence="1" type="ORF">DSO57_1020690</name>
</gene>
<evidence type="ECO:0000313" key="2">
    <source>
        <dbReference type="Proteomes" id="UP001165960"/>
    </source>
</evidence>
<name>A0ACC2U1F7_9FUNG</name>
<dbReference type="Proteomes" id="UP001165960">
    <property type="component" value="Unassembled WGS sequence"/>
</dbReference>
<reference evidence="1" key="1">
    <citation type="submission" date="2022-04" db="EMBL/GenBank/DDBJ databases">
        <title>Genome of the entomopathogenic fungus Entomophthora muscae.</title>
        <authorList>
            <person name="Elya C."/>
            <person name="Lovett B.R."/>
            <person name="Lee E."/>
            <person name="Macias A.M."/>
            <person name="Hajek A.E."/>
            <person name="De Bivort B.L."/>
            <person name="Kasson M.T."/>
            <person name="De Fine Licht H.H."/>
            <person name="Stajich J.E."/>
        </authorList>
    </citation>
    <scope>NUCLEOTIDE SEQUENCE</scope>
    <source>
        <strain evidence="1">Berkeley</strain>
    </source>
</reference>
<evidence type="ECO:0000313" key="1">
    <source>
        <dbReference type="EMBL" id="KAJ9080844.1"/>
    </source>
</evidence>
<comment type="caution">
    <text evidence="1">The sequence shown here is derived from an EMBL/GenBank/DDBJ whole genome shotgun (WGS) entry which is preliminary data.</text>
</comment>